<dbReference type="InterPro" id="IPR058031">
    <property type="entry name" value="AAA_lid_NorR"/>
</dbReference>
<evidence type="ECO:0000313" key="8">
    <source>
        <dbReference type="EMBL" id="EES53019.1"/>
    </source>
</evidence>
<keyword evidence="3" id="KW-0805">Transcription regulation</keyword>
<evidence type="ECO:0000259" key="7">
    <source>
        <dbReference type="PROSITE" id="PS50045"/>
    </source>
</evidence>
<keyword evidence="5" id="KW-0804">Transcription</keyword>
<dbReference type="PROSITE" id="PS50045">
    <property type="entry name" value="SIGMA54_INTERACT_4"/>
    <property type="match status" value="1"/>
</dbReference>
<feature type="domain" description="Sigma-54 factor interaction" evidence="7">
    <location>
        <begin position="19"/>
        <end position="248"/>
    </location>
</feature>
<dbReference type="InterPro" id="IPR027417">
    <property type="entry name" value="P-loop_NTPase"/>
</dbReference>
<dbReference type="PANTHER" id="PTHR32071">
    <property type="entry name" value="TRANSCRIPTIONAL REGULATORY PROTEIN"/>
    <property type="match status" value="1"/>
</dbReference>
<dbReference type="Gene3D" id="3.40.50.300">
    <property type="entry name" value="P-loop containing nucleotide triphosphate hydrolases"/>
    <property type="match status" value="1"/>
</dbReference>
<dbReference type="SMART" id="SM00382">
    <property type="entry name" value="AAA"/>
    <property type="match status" value="1"/>
</dbReference>
<dbReference type="EMBL" id="GG693870">
    <property type="protein sequence ID" value="EES53019.1"/>
    <property type="molecule type" value="Genomic_DNA"/>
</dbReference>
<gene>
    <name evidence="8" type="ORF">UBAL3_80630076</name>
</gene>
<proteinExistence type="predicted"/>
<dbReference type="InterPro" id="IPR003593">
    <property type="entry name" value="AAA+_ATPase"/>
</dbReference>
<dbReference type="InterPro" id="IPR025944">
    <property type="entry name" value="Sigma_54_int_dom_CS"/>
</dbReference>
<evidence type="ECO:0000256" key="6">
    <source>
        <dbReference type="SAM" id="MobiDB-lite"/>
    </source>
</evidence>
<evidence type="ECO:0000256" key="4">
    <source>
        <dbReference type="ARBA" id="ARBA00023125"/>
    </source>
</evidence>
<evidence type="ECO:0000256" key="3">
    <source>
        <dbReference type="ARBA" id="ARBA00023015"/>
    </source>
</evidence>
<dbReference type="GO" id="GO:0005524">
    <property type="term" value="F:ATP binding"/>
    <property type="evidence" value="ECO:0007669"/>
    <property type="project" value="UniProtKB-KW"/>
</dbReference>
<dbReference type="PROSITE" id="PS00675">
    <property type="entry name" value="SIGMA54_INTERACT_1"/>
    <property type="match status" value="1"/>
</dbReference>
<accession>C6HWP3</accession>
<dbReference type="InterPro" id="IPR002078">
    <property type="entry name" value="Sigma_54_int"/>
</dbReference>
<dbReference type="Pfam" id="PF02954">
    <property type="entry name" value="HTH_8"/>
    <property type="match status" value="1"/>
</dbReference>
<keyword evidence="9" id="KW-1185">Reference proteome</keyword>
<dbReference type="CDD" id="cd00009">
    <property type="entry name" value="AAA"/>
    <property type="match status" value="1"/>
</dbReference>
<dbReference type="GO" id="GO:0006355">
    <property type="term" value="P:regulation of DNA-templated transcription"/>
    <property type="evidence" value="ECO:0007669"/>
    <property type="project" value="InterPro"/>
</dbReference>
<dbReference type="InterPro" id="IPR009057">
    <property type="entry name" value="Homeodomain-like_sf"/>
</dbReference>
<dbReference type="FunFam" id="3.40.50.300:FF:000006">
    <property type="entry name" value="DNA-binding transcriptional regulator NtrC"/>
    <property type="match status" value="1"/>
</dbReference>
<dbReference type="Gene3D" id="1.10.10.60">
    <property type="entry name" value="Homeodomain-like"/>
    <property type="match status" value="1"/>
</dbReference>
<dbReference type="GO" id="GO:0043565">
    <property type="term" value="F:sequence-specific DNA binding"/>
    <property type="evidence" value="ECO:0007669"/>
    <property type="project" value="InterPro"/>
</dbReference>
<reference evidence="8 9" key="1">
    <citation type="journal article" date="2009" name="Appl. Environ. Microbiol.">
        <title>Community genomic and proteomic analyses of chemoautotrophic iron-oxidizing "Leptospirillum rubarum" (Group II) and "Leptospirillum ferrodiazotrophum" (Group III) bacteria in acid mine drainage biofilms.</title>
        <authorList>
            <person name="Goltsman D.S."/>
            <person name="Denef V.J."/>
            <person name="Singer S.W."/>
            <person name="VerBerkmoes N.C."/>
            <person name="Lefsrud M."/>
            <person name="Mueller R.S."/>
            <person name="Dick G.J."/>
            <person name="Sun C.L."/>
            <person name="Wheeler K.E."/>
            <person name="Zemla A."/>
            <person name="Baker B.J."/>
            <person name="Hauser L."/>
            <person name="Land M."/>
            <person name="Shah M.B."/>
            <person name="Thelen M.P."/>
            <person name="Hettich R.L."/>
            <person name="Banfield J.F."/>
        </authorList>
    </citation>
    <scope>NUCLEOTIDE SEQUENCE [LARGE SCALE GENOMIC DNA]</scope>
</reference>
<dbReference type="Pfam" id="PF00158">
    <property type="entry name" value="Sigma54_activat"/>
    <property type="match status" value="1"/>
</dbReference>
<dbReference type="InterPro" id="IPR025662">
    <property type="entry name" value="Sigma_54_int_dom_ATP-bd_1"/>
</dbReference>
<dbReference type="PROSITE" id="PS00688">
    <property type="entry name" value="SIGMA54_INTERACT_3"/>
    <property type="match status" value="1"/>
</dbReference>
<organism evidence="8 9">
    <name type="scientific">Leptospirillum ferrodiazotrophum</name>
    <dbReference type="NCBI Taxonomy" id="412449"/>
    <lineage>
        <taxon>Bacteria</taxon>
        <taxon>Pseudomonadati</taxon>
        <taxon>Nitrospirota</taxon>
        <taxon>Nitrospiria</taxon>
        <taxon>Nitrospirales</taxon>
        <taxon>Nitrospiraceae</taxon>
        <taxon>Leptospirillum</taxon>
    </lineage>
</organism>
<dbReference type="InterPro" id="IPR025943">
    <property type="entry name" value="Sigma_54_int_dom_ATP-bd_2"/>
</dbReference>
<dbReference type="Gene3D" id="1.10.8.60">
    <property type="match status" value="1"/>
</dbReference>
<dbReference type="InterPro" id="IPR002197">
    <property type="entry name" value="HTH_Fis"/>
</dbReference>
<evidence type="ECO:0000256" key="2">
    <source>
        <dbReference type="ARBA" id="ARBA00022840"/>
    </source>
</evidence>
<keyword evidence="2" id="KW-0067">ATP-binding</keyword>
<sequence length="375" mass="41389">MGKTAPPTTIPIEEFSGRFVGQSKRVRELLTLVARVAKSDSTVLITGESGTGKERIARILHEASPRAHAPFVPVNCGAIPEGLMESELFGHEKGAFTGAVTGRPGRFELANGGTIFFDEIGELPLPLQVKLLRVLQEKTYERVGGVRVQTANVRVLAATHRNLEEMSREGRFREDLFYRLSVIPVEIPPLRERREDIPLLMTFFQRRWEEEGRGDPVELGMDVQKALCDYPWPGNVRELENVMERLHVLYGGETVTVDLLPEKIRQHLSSIPEPLPSPMETSSDPLPPQSDSSPDAELPVLLDGASASLLPDPARLAGSIDAESDFSLTAFMGDIERTLVQKALERAGGNRSKAAELLGINRTTLIEKLKRFGIS</sequence>
<dbReference type="PRINTS" id="PR01590">
    <property type="entry name" value="HTHFIS"/>
</dbReference>
<name>C6HWP3_9BACT</name>
<dbReference type="Pfam" id="PF25601">
    <property type="entry name" value="AAA_lid_14"/>
    <property type="match status" value="1"/>
</dbReference>
<keyword evidence="4" id="KW-0238">DNA-binding</keyword>
<protein>
    <submittedName>
        <fullName evidence="8">Sigma54 specific transcriptional regulator, Fis family</fullName>
    </submittedName>
</protein>
<keyword evidence="1" id="KW-0547">Nucleotide-binding</keyword>
<evidence type="ECO:0000313" key="9">
    <source>
        <dbReference type="Proteomes" id="UP000009374"/>
    </source>
</evidence>
<dbReference type="PROSITE" id="PS00676">
    <property type="entry name" value="SIGMA54_INTERACT_2"/>
    <property type="match status" value="1"/>
</dbReference>
<evidence type="ECO:0000256" key="5">
    <source>
        <dbReference type="ARBA" id="ARBA00023163"/>
    </source>
</evidence>
<dbReference type="AlphaFoldDB" id="C6HWP3"/>
<feature type="region of interest" description="Disordered" evidence="6">
    <location>
        <begin position="270"/>
        <end position="298"/>
    </location>
</feature>
<evidence type="ECO:0000256" key="1">
    <source>
        <dbReference type="ARBA" id="ARBA00022741"/>
    </source>
</evidence>
<dbReference type="Proteomes" id="UP000009374">
    <property type="component" value="Unassembled WGS sequence"/>
</dbReference>
<dbReference type="SUPFAM" id="SSF46689">
    <property type="entry name" value="Homeodomain-like"/>
    <property type="match status" value="1"/>
</dbReference>
<dbReference type="SUPFAM" id="SSF52540">
    <property type="entry name" value="P-loop containing nucleoside triphosphate hydrolases"/>
    <property type="match status" value="1"/>
</dbReference>